<accession>A0A4P2VNN7</accession>
<keyword evidence="3" id="KW-1185">Reference proteome</keyword>
<dbReference type="Proteomes" id="UP000291236">
    <property type="component" value="Chromosome"/>
</dbReference>
<dbReference type="EMBL" id="AP019368">
    <property type="protein sequence ID" value="BBH53660.1"/>
    <property type="molecule type" value="Genomic_DNA"/>
</dbReference>
<keyword evidence="1" id="KW-0175">Coiled coil</keyword>
<proteinExistence type="predicted"/>
<feature type="coiled-coil region" evidence="1">
    <location>
        <begin position="74"/>
        <end position="212"/>
    </location>
</feature>
<evidence type="ECO:0000313" key="2">
    <source>
        <dbReference type="EMBL" id="BBH53660.1"/>
    </source>
</evidence>
<protein>
    <submittedName>
        <fullName evidence="2">Uncharacterized protein</fullName>
    </submittedName>
</protein>
<reference evidence="2 3" key="1">
    <citation type="submission" date="2018-12" db="EMBL/GenBank/DDBJ databases">
        <title>Rubrispira sanarue gen. nov., sp., nov., a member of the order Silvanigrellales, isolated from a brackish lake in Hamamatsu Japan.</title>
        <authorList>
            <person name="Maejima Y."/>
            <person name="Iino T."/>
            <person name="Muraguchi Y."/>
            <person name="Fukuda K."/>
            <person name="Nojiri H."/>
            <person name="Ohkuma M."/>
            <person name="Moriuchi R."/>
            <person name="Dohra H."/>
            <person name="Kimbara K."/>
            <person name="Shintani M."/>
        </authorList>
    </citation>
    <scope>NUCLEOTIDE SEQUENCE [LARGE SCALE GENOMIC DNA]</scope>
    <source>
        <strain evidence="2 3">RF1110005</strain>
    </source>
</reference>
<dbReference type="KEGG" id="sbf:JCM31447_21070"/>
<gene>
    <name evidence="2" type="ORF">JCM31447_21070</name>
</gene>
<organism evidence="2 3">
    <name type="scientific">Fluviispira sanaruensis</name>
    <dbReference type="NCBI Taxonomy" id="2493639"/>
    <lineage>
        <taxon>Bacteria</taxon>
        <taxon>Pseudomonadati</taxon>
        <taxon>Bdellovibrionota</taxon>
        <taxon>Oligoflexia</taxon>
        <taxon>Silvanigrellales</taxon>
        <taxon>Silvanigrellaceae</taxon>
        <taxon>Fluviispira</taxon>
    </lineage>
</organism>
<dbReference type="OrthoDB" id="5293519at2"/>
<sequence length="316" mass="35614">MDIFATVSLVFSGVVLLLCAWLVLSKQKVSLKVIELNNKLVALEARELTHIAPKVIANVEKKIAPAKAQVHEHTSNHTSELLDLRKEVSKLKDENKKAKEELRNKEKELKGQAESTVNKLYSLTEENTKLIEQMRSLDQQLKAALDFGKNKVSLQDFENKIVEINGLRDDLSKAKHKNIELEKSLKHSTHKLSTHLDKLKNLEIELQKWQEAATTSDGKALDASAFLRWHDRAVTGRKMYRLMRQMRELSDTKVSTYQEGVVALSKWILAQKNLTPPSLSENEIQADRLLAEAWNAILNTETTANSSSGANSAAMN</sequence>
<dbReference type="RefSeq" id="WP_130609964.1">
    <property type="nucleotide sequence ID" value="NZ_AP019368.1"/>
</dbReference>
<evidence type="ECO:0000313" key="3">
    <source>
        <dbReference type="Proteomes" id="UP000291236"/>
    </source>
</evidence>
<name>A0A4P2VNN7_FLUSA</name>
<evidence type="ECO:0000256" key="1">
    <source>
        <dbReference type="SAM" id="Coils"/>
    </source>
</evidence>
<dbReference type="AlphaFoldDB" id="A0A4P2VNN7"/>